<evidence type="ECO:0000256" key="3">
    <source>
        <dbReference type="ARBA" id="ARBA00022692"/>
    </source>
</evidence>
<evidence type="ECO:0000256" key="2">
    <source>
        <dbReference type="ARBA" id="ARBA00022475"/>
    </source>
</evidence>
<dbReference type="GO" id="GO:0046677">
    <property type="term" value="P:response to antibiotic"/>
    <property type="evidence" value="ECO:0007669"/>
    <property type="project" value="UniProtKB-KW"/>
</dbReference>
<feature type="transmembrane region" description="Helical" evidence="6">
    <location>
        <begin position="209"/>
        <end position="229"/>
    </location>
</feature>
<comment type="similarity">
    <text evidence="6">Belongs to the LPG synthase family.</text>
</comment>
<protein>
    <recommendedName>
        <fullName evidence="6">Phosphatidylglycerol lysyltransferase</fullName>
        <ecNumber evidence="6">2.3.2.3</ecNumber>
    </recommendedName>
    <alternativeName>
        <fullName evidence="6">Lysylphosphatidylglycerol synthase</fullName>
    </alternativeName>
</protein>
<comment type="caution">
    <text evidence="7">The sequence shown here is derived from an EMBL/GenBank/DDBJ whole genome shotgun (WGS) entry which is preliminary data.</text>
</comment>
<keyword evidence="6" id="KW-0046">Antibiotic resistance</keyword>
<organism evidence="7 8">
    <name type="scientific">Lacrimispora xylanisolvens</name>
    <dbReference type="NCBI Taxonomy" id="384636"/>
    <lineage>
        <taxon>Bacteria</taxon>
        <taxon>Bacillati</taxon>
        <taxon>Bacillota</taxon>
        <taxon>Clostridia</taxon>
        <taxon>Lachnospirales</taxon>
        <taxon>Lachnospiraceae</taxon>
        <taxon>Lacrimispora</taxon>
    </lineage>
</organism>
<keyword evidence="4 6" id="KW-1133">Transmembrane helix</keyword>
<name>A0A2S6HZF4_9FIRM</name>
<dbReference type="AlphaFoldDB" id="A0A2S6HZF4"/>
<evidence type="ECO:0000313" key="8">
    <source>
        <dbReference type="Proteomes" id="UP000237749"/>
    </source>
</evidence>
<feature type="transmembrane region" description="Helical" evidence="6">
    <location>
        <begin position="7"/>
        <end position="28"/>
    </location>
</feature>
<keyword evidence="3 6" id="KW-0812">Transmembrane</keyword>
<evidence type="ECO:0000256" key="4">
    <source>
        <dbReference type="ARBA" id="ARBA00022989"/>
    </source>
</evidence>
<comment type="subcellular location">
    <subcellularLocation>
        <location evidence="1 6">Cell membrane</location>
        <topology evidence="1 6">Multi-pass membrane protein</topology>
    </subcellularLocation>
</comment>
<dbReference type="OrthoDB" id="2043401at2"/>
<evidence type="ECO:0000313" key="7">
    <source>
        <dbReference type="EMBL" id="PPK83539.1"/>
    </source>
</evidence>
<gene>
    <name evidence="6" type="primary">mprF</name>
    <name evidence="7" type="ORF">BXY41_101603</name>
</gene>
<dbReference type="RefSeq" id="WP_104434443.1">
    <property type="nucleotide sequence ID" value="NZ_PTJA01000001.1"/>
</dbReference>
<keyword evidence="5 6" id="KW-0472">Membrane</keyword>
<feature type="transmembrane region" description="Helical" evidence="6">
    <location>
        <begin position="145"/>
        <end position="163"/>
    </location>
</feature>
<feature type="transmembrane region" description="Helical" evidence="6">
    <location>
        <begin position="261"/>
        <end position="280"/>
    </location>
</feature>
<dbReference type="Proteomes" id="UP000237749">
    <property type="component" value="Unassembled WGS sequence"/>
</dbReference>
<sequence length="296" mass="34204">MEKKKNTAYYLTNIVMLCVILGIFAIRYKNVSRLFERDTALSNVVLLLSVLIVHGIKAIRLYFALYGHDISLRRYFKTYCKVTPISVLLPFKLGEFFRMYCYGKEIGNILKGIVIVLLDRFMDTLALLMILLIIISINGGTINGFAAALLIFLMMAIFIYFIFPSFYHFWKKYLLNAKASEHKLWGLRTLKNIQALYSEIEQVIRGRGIILFGVSLIAWGVELSSVLLINKAYLSENGYPVLMEYLMSAMSSGKSQDLSKFVFVSALMFIAFYFIMMFPLKFKKKVRRNENICHIR</sequence>
<proteinExistence type="inferred from homology"/>
<dbReference type="InterPro" id="IPR022791">
    <property type="entry name" value="L-PG_synthase/AglD"/>
</dbReference>
<reference evidence="7 8" key="1">
    <citation type="submission" date="2018-02" db="EMBL/GenBank/DDBJ databases">
        <title>Genomic Encyclopedia of Archaeal and Bacterial Type Strains, Phase II (KMG-II): from individual species to whole genera.</title>
        <authorList>
            <person name="Goeker M."/>
        </authorList>
    </citation>
    <scope>NUCLEOTIDE SEQUENCE [LARGE SCALE GENOMIC DNA]</scope>
    <source>
        <strain evidence="7 8">DSM 3808</strain>
    </source>
</reference>
<dbReference type="GO" id="GO:0005886">
    <property type="term" value="C:plasma membrane"/>
    <property type="evidence" value="ECO:0007669"/>
    <property type="project" value="UniProtKB-SubCell"/>
</dbReference>
<dbReference type="EMBL" id="PTJA01000001">
    <property type="protein sequence ID" value="PPK83539.1"/>
    <property type="molecule type" value="Genomic_DNA"/>
</dbReference>
<evidence type="ECO:0000256" key="6">
    <source>
        <dbReference type="RuleBase" id="RU363042"/>
    </source>
</evidence>
<keyword evidence="8" id="KW-1185">Reference proteome</keyword>
<keyword evidence="6" id="KW-0443">Lipid metabolism</keyword>
<dbReference type="Pfam" id="PF03706">
    <property type="entry name" value="LPG_synthase_TM"/>
    <property type="match status" value="1"/>
</dbReference>
<keyword evidence="2" id="KW-1003">Cell membrane</keyword>
<evidence type="ECO:0000256" key="5">
    <source>
        <dbReference type="ARBA" id="ARBA00023136"/>
    </source>
</evidence>
<feature type="transmembrane region" description="Helical" evidence="6">
    <location>
        <begin position="121"/>
        <end position="139"/>
    </location>
</feature>
<evidence type="ECO:0000256" key="1">
    <source>
        <dbReference type="ARBA" id="ARBA00004651"/>
    </source>
</evidence>
<dbReference type="EC" id="2.3.2.3" evidence="6"/>
<comment type="catalytic activity">
    <reaction evidence="6">
        <text>L-lysyl-tRNA(Lys) + a 1,2-diacyl-sn-glycero-3-phospho-(1'-sn-glycerol) = a 1,2-diacyl-sn-glycero-3-phospho-1'-(3'-O-L-lysyl)-sn-glycerol + tRNA(Lys)</text>
        <dbReference type="Rhea" id="RHEA:10668"/>
        <dbReference type="Rhea" id="RHEA-COMP:9696"/>
        <dbReference type="Rhea" id="RHEA-COMP:9697"/>
        <dbReference type="ChEBI" id="CHEBI:64716"/>
        <dbReference type="ChEBI" id="CHEBI:75792"/>
        <dbReference type="ChEBI" id="CHEBI:78442"/>
        <dbReference type="ChEBI" id="CHEBI:78529"/>
        <dbReference type="EC" id="2.3.2.3"/>
    </reaction>
</comment>
<comment type="function">
    <text evidence="6">Catalyzes the transfer of a lysyl group from L-lysyl-tRNA(Lys) to membrane-bound phosphatidylglycerol (PG), which produces lysylphosphatidylglycerol (LPG), a major component of the bacterial membrane with a positive net charge. LPG synthesis contributes to bacterial virulence as it is involved in the resistance mechanism against cationic antimicrobial peptides (CAMP) produces by the host's immune system (defensins, cathelicidins) and by the competing microorganisms.</text>
</comment>
<feature type="transmembrane region" description="Helical" evidence="6">
    <location>
        <begin position="40"/>
        <end position="65"/>
    </location>
</feature>
<accession>A0A2S6HZF4</accession>
<dbReference type="GO" id="GO:0006629">
    <property type="term" value="P:lipid metabolic process"/>
    <property type="evidence" value="ECO:0007669"/>
    <property type="project" value="UniProtKB-KW"/>
</dbReference>
<dbReference type="GO" id="GO:0050071">
    <property type="term" value="F:phosphatidylglycerol lysyltransferase activity"/>
    <property type="evidence" value="ECO:0007669"/>
    <property type="project" value="UniProtKB-EC"/>
</dbReference>
<keyword evidence="6" id="KW-0808">Transferase</keyword>